<evidence type="ECO:0000256" key="2">
    <source>
        <dbReference type="SAM" id="Phobius"/>
    </source>
</evidence>
<dbReference type="SUPFAM" id="SSF82714">
    <property type="entry name" value="Multidrug efflux transporter AcrB TolC docking domain, DN and DC subdomains"/>
    <property type="match status" value="2"/>
</dbReference>
<sequence length="1028" mass="114979">MISDLIKLILERRIASLMFYLGVCLFGLIALKDIPLSLLPNIEFPQLTIITSFPNASAEEIESIITKPISQIVGTIQGVEKVESNSKEGNSFVYLRFKNGTDMGYAILEIREKLDLIRDVLPYEASKPLVSKFDPTKKAFLEIVFNSEALGDEKNLRGFINEQIKLYFERIDGIALVEIRGGHEKEIFVEIDPKRLRAYKIQANELPQLISSNNKNFPAGHLPFGNKDLPVRLLGEFKTKNHLENLIIQSQETSYTKLGDISKITETYKTRSGFAKYNGKEAVILSLYREPGKNTVKIAEEVGLVVNQINRTYSKEIKGVISYDESIFIKESLNGLYLNLVIGAILAYFALLIILKNFESPSILLFTIPVTLLPSFLVFRSLGIGFNMMSLGGLALGIGMLFDSSNVVLSGIERNLKTKSKLNDSILAGTMEVLPSVFSATTTTIIVFLPIGFIKSTLGIIFREMALSIIITLTFSLMTAILFIPLLASYLYKYRKTVTSNIFIFKIYQEEKIIKIFHRFLSSLIKAKTLFLSTLLLLFFLSLMLIPWLTKEYMPSIDTGVISIQIELPPGSDLDSLSQFVAYLETSLLQDRSIESILTTLGGSEENLRLNPTAVAESNEAEMILQLRESRNETTKEVVERFRNRLSKFEGVKVIFEARENVLGELLSEKKSILVFDIISDELAELAETGALLKDKLLTLSGVFWVTLGSETKASEYQINYDQSKMARFGISNSQVSTFVKLSLKGLHASDLQVNGTSIAIRLGIQKGSSDSIEKIQNLQFVAPNGESVYLGQFINISKRAVDTNIFRIANQRVNHVRIGFDEEVDQLKKEIQTLINRYAEKSEIKIRSGDENEKLGDSFREVLLSFLLALFLIFMLLSGQFESYLTSFVMLATIPLIFIGTIPALLISGKSLNISSFMGFILLLGVVVDNATLYFEYFHLFLKESTDPEKALLKATSTVLKPILMNNSTTILGMLPILFSISKGSEFQAPLGIVVVFGLLTSVILSLFVIPILFLIIEKRKSSSFVP</sequence>
<feature type="transmembrane region" description="Helical" evidence="2">
    <location>
        <begin position="921"/>
        <end position="943"/>
    </location>
</feature>
<evidence type="ECO:0000313" key="3">
    <source>
        <dbReference type="EMBL" id="TGL61192.1"/>
    </source>
</evidence>
<comment type="caution">
    <text evidence="3">The sequence shown here is derived from an EMBL/GenBank/DDBJ whole genome shotgun (WGS) entry which is preliminary data.</text>
</comment>
<keyword evidence="2" id="KW-0812">Transmembrane</keyword>
<dbReference type="Gene3D" id="1.20.1640.10">
    <property type="entry name" value="Multidrug efflux transporter AcrB transmembrane domain"/>
    <property type="match status" value="2"/>
</dbReference>
<feature type="transmembrane region" description="Helical" evidence="2">
    <location>
        <begin position="863"/>
        <end position="882"/>
    </location>
</feature>
<feature type="transmembrane region" description="Helical" evidence="2">
    <location>
        <begin position="466"/>
        <end position="492"/>
    </location>
</feature>
<feature type="transmembrane region" description="Helical" evidence="2">
    <location>
        <begin position="889"/>
        <end position="909"/>
    </location>
</feature>
<dbReference type="PANTHER" id="PTHR32063">
    <property type="match status" value="1"/>
</dbReference>
<dbReference type="Gene3D" id="3.30.70.1440">
    <property type="entry name" value="Multidrug efflux transporter AcrB pore domain"/>
    <property type="match status" value="1"/>
</dbReference>
<name>A0A4R9K4W1_9LEPT</name>
<feature type="transmembrane region" description="Helical" evidence="2">
    <location>
        <begin position="388"/>
        <end position="412"/>
    </location>
</feature>
<proteinExistence type="predicted"/>
<dbReference type="EMBL" id="RQGD01000020">
    <property type="protein sequence ID" value="TGL61192.1"/>
    <property type="molecule type" value="Genomic_DNA"/>
</dbReference>
<protein>
    <submittedName>
        <fullName evidence="3">Efflux RND transporter permease subunit</fullName>
    </submittedName>
</protein>
<evidence type="ECO:0000313" key="4">
    <source>
        <dbReference type="Proteomes" id="UP000297693"/>
    </source>
</evidence>
<keyword evidence="2" id="KW-1133">Transmembrane helix</keyword>
<dbReference type="SUPFAM" id="SSF82866">
    <property type="entry name" value="Multidrug efflux transporter AcrB transmembrane domain"/>
    <property type="match status" value="2"/>
</dbReference>
<organism evidence="3 4">
    <name type="scientific">Leptospira ognonensis</name>
    <dbReference type="NCBI Taxonomy" id="2484945"/>
    <lineage>
        <taxon>Bacteria</taxon>
        <taxon>Pseudomonadati</taxon>
        <taxon>Spirochaetota</taxon>
        <taxon>Spirochaetia</taxon>
        <taxon>Leptospirales</taxon>
        <taxon>Leptospiraceae</taxon>
        <taxon>Leptospira</taxon>
    </lineage>
</organism>
<reference evidence="3" key="1">
    <citation type="journal article" date="2019" name="PLoS Negl. Trop. Dis.">
        <title>Revisiting the worldwide diversity of Leptospira species in the environment.</title>
        <authorList>
            <person name="Vincent A.T."/>
            <person name="Schiettekatte O."/>
            <person name="Bourhy P."/>
            <person name="Veyrier F.J."/>
            <person name="Picardeau M."/>
        </authorList>
    </citation>
    <scope>NUCLEOTIDE SEQUENCE [LARGE SCALE GENOMIC DNA]</scope>
    <source>
        <strain evidence="3">201702476</strain>
    </source>
</reference>
<dbReference type="PRINTS" id="PR00702">
    <property type="entry name" value="ACRIFLAVINRP"/>
</dbReference>
<dbReference type="Gene3D" id="3.30.2090.10">
    <property type="entry name" value="Multidrug efflux transporter AcrB TolC docking domain, DN and DC subdomains"/>
    <property type="match status" value="2"/>
</dbReference>
<accession>A0A4R9K4W1</accession>
<dbReference type="AlphaFoldDB" id="A0A4R9K4W1"/>
<dbReference type="GO" id="GO:0005886">
    <property type="term" value="C:plasma membrane"/>
    <property type="evidence" value="ECO:0007669"/>
    <property type="project" value="TreeGrafter"/>
</dbReference>
<feature type="coiled-coil region" evidence="1">
    <location>
        <begin position="818"/>
        <end position="845"/>
    </location>
</feature>
<feature type="transmembrane region" description="Helical" evidence="2">
    <location>
        <begin position="433"/>
        <end position="454"/>
    </location>
</feature>
<dbReference type="InterPro" id="IPR001036">
    <property type="entry name" value="Acrflvin-R"/>
</dbReference>
<dbReference type="Gene3D" id="3.30.70.1320">
    <property type="entry name" value="Multidrug efflux transporter AcrB pore domain like"/>
    <property type="match status" value="1"/>
</dbReference>
<feature type="transmembrane region" description="Helical" evidence="2">
    <location>
        <begin position="964"/>
        <end position="982"/>
    </location>
</feature>
<dbReference type="Proteomes" id="UP000297693">
    <property type="component" value="Unassembled WGS sequence"/>
</dbReference>
<dbReference type="Gene3D" id="3.30.70.1430">
    <property type="entry name" value="Multidrug efflux transporter AcrB pore domain"/>
    <property type="match status" value="2"/>
</dbReference>
<dbReference type="InterPro" id="IPR027463">
    <property type="entry name" value="AcrB_DN_DC_subdom"/>
</dbReference>
<dbReference type="Pfam" id="PF00873">
    <property type="entry name" value="ACR_tran"/>
    <property type="match status" value="1"/>
</dbReference>
<dbReference type="RefSeq" id="WP_135622834.1">
    <property type="nucleotide sequence ID" value="NZ_RQGD01000020.1"/>
</dbReference>
<keyword evidence="2" id="KW-0472">Membrane</keyword>
<evidence type="ECO:0000256" key="1">
    <source>
        <dbReference type="SAM" id="Coils"/>
    </source>
</evidence>
<dbReference type="GO" id="GO:0042910">
    <property type="term" value="F:xenobiotic transmembrane transporter activity"/>
    <property type="evidence" value="ECO:0007669"/>
    <property type="project" value="TreeGrafter"/>
</dbReference>
<feature type="transmembrane region" description="Helical" evidence="2">
    <location>
        <begin position="362"/>
        <end position="382"/>
    </location>
</feature>
<keyword evidence="1" id="KW-0175">Coiled coil</keyword>
<dbReference type="PANTHER" id="PTHR32063:SF0">
    <property type="entry name" value="SWARMING MOTILITY PROTEIN SWRC"/>
    <property type="match status" value="1"/>
</dbReference>
<feature type="transmembrane region" description="Helical" evidence="2">
    <location>
        <begin position="529"/>
        <end position="549"/>
    </location>
</feature>
<gene>
    <name evidence="3" type="ORF">EHQ58_05270</name>
</gene>
<dbReference type="OrthoDB" id="366306at2"/>
<feature type="transmembrane region" description="Helical" evidence="2">
    <location>
        <begin position="994"/>
        <end position="1018"/>
    </location>
</feature>
<feature type="transmembrane region" description="Helical" evidence="2">
    <location>
        <begin position="336"/>
        <end position="355"/>
    </location>
</feature>
<feature type="transmembrane region" description="Helical" evidence="2">
    <location>
        <begin position="12"/>
        <end position="31"/>
    </location>
</feature>
<keyword evidence="4" id="KW-1185">Reference proteome</keyword>
<dbReference type="SUPFAM" id="SSF82693">
    <property type="entry name" value="Multidrug efflux transporter AcrB pore domain, PN1, PN2, PC1 and PC2 subdomains"/>
    <property type="match status" value="3"/>
</dbReference>